<protein>
    <submittedName>
        <fullName evidence="2">Uncharacterized protein</fullName>
    </submittedName>
</protein>
<dbReference type="Proteomes" id="UP000193144">
    <property type="component" value="Unassembled WGS sequence"/>
</dbReference>
<feature type="compositionally biased region" description="Acidic residues" evidence="1">
    <location>
        <begin position="182"/>
        <end position="202"/>
    </location>
</feature>
<organism evidence="2 3">
    <name type="scientific">Clohesyomyces aquaticus</name>
    <dbReference type="NCBI Taxonomy" id="1231657"/>
    <lineage>
        <taxon>Eukaryota</taxon>
        <taxon>Fungi</taxon>
        <taxon>Dikarya</taxon>
        <taxon>Ascomycota</taxon>
        <taxon>Pezizomycotina</taxon>
        <taxon>Dothideomycetes</taxon>
        <taxon>Pleosporomycetidae</taxon>
        <taxon>Pleosporales</taxon>
        <taxon>Lindgomycetaceae</taxon>
        <taxon>Clohesyomyces</taxon>
    </lineage>
</organism>
<dbReference type="PANTHER" id="PTHR37781:SF1">
    <property type="entry name" value="ADR380WP"/>
    <property type="match status" value="1"/>
</dbReference>
<name>A0A1Y2A216_9PLEO</name>
<dbReference type="AlphaFoldDB" id="A0A1Y2A216"/>
<evidence type="ECO:0000313" key="3">
    <source>
        <dbReference type="Proteomes" id="UP000193144"/>
    </source>
</evidence>
<gene>
    <name evidence="2" type="ORF">BCR34DRAFT_476096</name>
</gene>
<dbReference type="EMBL" id="MCFA01000017">
    <property type="protein sequence ID" value="ORY16571.1"/>
    <property type="molecule type" value="Genomic_DNA"/>
</dbReference>
<dbReference type="GO" id="GO:0005675">
    <property type="term" value="C:transcription factor TFIIH holo complex"/>
    <property type="evidence" value="ECO:0007669"/>
    <property type="project" value="TreeGrafter"/>
</dbReference>
<keyword evidence="3" id="KW-1185">Reference proteome</keyword>
<dbReference type="Pfam" id="PF17110">
    <property type="entry name" value="TFB6"/>
    <property type="match status" value="1"/>
</dbReference>
<reference evidence="2 3" key="1">
    <citation type="submission" date="2016-07" db="EMBL/GenBank/DDBJ databases">
        <title>Pervasive Adenine N6-methylation of Active Genes in Fungi.</title>
        <authorList>
            <consortium name="DOE Joint Genome Institute"/>
            <person name="Mondo S.J."/>
            <person name="Dannebaum R.O."/>
            <person name="Kuo R.C."/>
            <person name="Labutti K."/>
            <person name="Haridas S."/>
            <person name="Kuo A."/>
            <person name="Salamov A."/>
            <person name="Ahrendt S.R."/>
            <person name="Lipzen A."/>
            <person name="Sullivan W."/>
            <person name="Andreopoulos W.B."/>
            <person name="Clum A."/>
            <person name="Lindquist E."/>
            <person name="Daum C."/>
            <person name="Ramamoorthy G.K."/>
            <person name="Gryganskyi A."/>
            <person name="Culley D."/>
            <person name="Magnuson J.K."/>
            <person name="James T.Y."/>
            <person name="O'Malley M.A."/>
            <person name="Stajich J.E."/>
            <person name="Spatafora J.W."/>
            <person name="Visel A."/>
            <person name="Grigoriev I.V."/>
        </authorList>
    </citation>
    <scope>NUCLEOTIDE SEQUENCE [LARGE SCALE GENOMIC DNA]</scope>
    <source>
        <strain evidence="2 3">CBS 115471</strain>
    </source>
</reference>
<dbReference type="OrthoDB" id="5420410at2759"/>
<feature type="region of interest" description="Disordered" evidence="1">
    <location>
        <begin position="1"/>
        <end position="31"/>
    </location>
</feature>
<sequence>MLTPPASSVAASHHTSPLPRPRKHPLKPGGVKESSLISYLDQTITAVKRRWAKRMFKDEEIGQGDVKGYHHFREAAKDIEGLIDVIWVSGSPNLQTPYLLTIAIMIVDFLPDFPPSPRTTFHLLEKMDHAFSSLLVGKDSDTGEALPGFENGRKLSTTDKVRLKSIVERTRISVVEVMSGENAEDDEMENEDASMGEETDGEDTVKFEGFEDDDEDEEEWEEMEVGRVYERTIGELGDVLGGPPIGIITDN</sequence>
<feature type="compositionally biased region" description="Polar residues" evidence="1">
    <location>
        <begin position="1"/>
        <end position="15"/>
    </location>
</feature>
<dbReference type="STRING" id="1231657.A0A1Y2A216"/>
<dbReference type="InterPro" id="IPR031349">
    <property type="entry name" value="Tfb6"/>
</dbReference>
<evidence type="ECO:0000256" key="1">
    <source>
        <dbReference type="SAM" id="MobiDB-lite"/>
    </source>
</evidence>
<accession>A0A1Y2A216</accession>
<feature type="compositionally biased region" description="Acidic residues" evidence="1">
    <location>
        <begin position="210"/>
        <end position="220"/>
    </location>
</feature>
<proteinExistence type="predicted"/>
<evidence type="ECO:0000313" key="2">
    <source>
        <dbReference type="EMBL" id="ORY16571.1"/>
    </source>
</evidence>
<feature type="region of interest" description="Disordered" evidence="1">
    <location>
        <begin position="181"/>
        <end position="220"/>
    </location>
</feature>
<dbReference type="PANTHER" id="PTHR37781">
    <property type="entry name" value="TFIIH COMPLEX SUBUNIT"/>
    <property type="match status" value="1"/>
</dbReference>
<comment type="caution">
    <text evidence="2">The sequence shown here is derived from an EMBL/GenBank/DDBJ whole genome shotgun (WGS) entry which is preliminary data.</text>
</comment>